<dbReference type="FunFam" id="3.30.160.60:FF:000848">
    <property type="entry name" value="Zinc finger protein 35"/>
    <property type="match status" value="1"/>
</dbReference>
<dbReference type="InterPro" id="IPR001909">
    <property type="entry name" value="KRAB"/>
</dbReference>
<feature type="domain" description="C2H2-type" evidence="14">
    <location>
        <begin position="399"/>
        <end position="426"/>
    </location>
</feature>
<dbReference type="OMA" id="NTTDKIC"/>
<dbReference type="AlphaFoldDB" id="A0A1U7T2A9"/>
<keyword evidence="10" id="KW-0804">Transcription</keyword>
<feature type="domain" description="C2H2-type" evidence="14">
    <location>
        <begin position="205"/>
        <end position="232"/>
    </location>
</feature>
<evidence type="ECO:0000256" key="4">
    <source>
        <dbReference type="ARBA" id="ARBA00022723"/>
    </source>
</evidence>
<dbReference type="Pfam" id="PF01352">
    <property type="entry name" value="KRAB"/>
    <property type="match status" value="1"/>
</dbReference>
<evidence type="ECO:0000256" key="9">
    <source>
        <dbReference type="ARBA" id="ARBA00023125"/>
    </source>
</evidence>
<feature type="domain" description="C2H2-type" evidence="14">
    <location>
        <begin position="483"/>
        <end position="510"/>
    </location>
</feature>
<comment type="function">
    <text evidence="1">May be involved in transcriptional regulation.</text>
</comment>
<evidence type="ECO:0000256" key="12">
    <source>
        <dbReference type="ARBA" id="ARBA00068420"/>
    </source>
</evidence>
<dbReference type="SUPFAM" id="SSF57667">
    <property type="entry name" value="beta-beta-alpha zinc fingers"/>
    <property type="match status" value="6"/>
</dbReference>
<dbReference type="Gene3D" id="6.10.140.140">
    <property type="match status" value="1"/>
</dbReference>
<feature type="domain" description="C2H2-type" evidence="14">
    <location>
        <begin position="539"/>
        <end position="566"/>
    </location>
</feature>
<evidence type="ECO:0000256" key="2">
    <source>
        <dbReference type="ARBA" id="ARBA00004123"/>
    </source>
</evidence>
<keyword evidence="7" id="KW-0862">Zinc</keyword>
<dbReference type="STRING" id="1868482.ENSTSYP00000013567"/>
<dbReference type="FunFam" id="3.30.160.60:FF:000555">
    <property type="entry name" value="Zinc finger protein 1 homolog"/>
    <property type="match status" value="1"/>
</dbReference>
<evidence type="ECO:0000256" key="6">
    <source>
        <dbReference type="ARBA" id="ARBA00022771"/>
    </source>
</evidence>
<reference evidence="17" key="1">
    <citation type="submission" date="2025-08" db="UniProtKB">
        <authorList>
            <consortium name="RefSeq"/>
        </authorList>
    </citation>
    <scope>IDENTIFICATION</scope>
</reference>
<keyword evidence="6 13" id="KW-0863">Zinc-finger</keyword>
<dbReference type="FunFam" id="3.30.160.60:FF:000495">
    <property type="entry name" value="zinc finger protein 668"/>
    <property type="match status" value="1"/>
</dbReference>
<evidence type="ECO:0000256" key="8">
    <source>
        <dbReference type="ARBA" id="ARBA00023015"/>
    </source>
</evidence>
<dbReference type="SUPFAM" id="SSF109640">
    <property type="entry name" value="KRAB domain (Kruppel-associated box)"/>
    <property type="match status" value="1"/>
</dbReference>
<organism evidence="16 17">
    <name type="scientific">Carlito syrichta</name>
    <name type="common">Philippine tarsier</name>
    <name type="synonym">Tarsius syrichta</name>
    <dbReference type="NCBI Taxonomy" id="1868482"/>
    <lineage>
        <taxon>Eukaryota</taxon>
        <taxon>Metazoa</taxon>
        <taxon>Chordata</taxon>
        <taxon>Craniata</taxon>
        <taxon>Vertebrata</taxon>
        <taxon>Euteleostomi</taxon>
        <taxon>Mammalia</taxon>
        <taxon>Eutheria</taxon>
        <taxon>Euarchontoglires</taxon>
        <taxon>Primates</taxon>
        <taxon>Haplorrhini</taxon>
        <taxon>Tarsiiformes</taxon>
        <taxon>Tarsiidae</taxon>
        <taxon>Carlito</taxon>
    </lineage>
</organism>
<dbReference type="SMART" id="SM00349">
    <property type="entry name" value="KRAB"/>
    <property type="match status" value="1"/>
</dbReference>
<dbReference type="Gene3D" id="3.30.160.60">
    <property type="entry name" value="Classic Zinc Finger"/>
    <property type="match status" value="10"/>
</dbReference>
<evidence type="ECO:0000256" key="7">
    <source>
        <dbReference type="ARBA" id="ARBA00022833"/>
    </source>
</evidence>
<dbReference type="PROSITE" id="PS50805">
    <property type="entry name" value="KRAB"/>
    <property type="match status" value="1"/>
</dbReference>
<keyword evidence="8" id="KW-0805">Transcription regulation</keyword>
<dbReference type="GO" id="GO:0005634">
    <property type="term" value="C:nucleus"/>
    <property type="evidence" value="ECO:0007669"/>
    <property type="project" value="UniProtKB-SubCell"/>
</dbReference>
<dbReference type="CDD" id="cd07765">
    <property type="entry name" value="KRAB_A-box"/>
    <property type="match status" value="1"/>
</dbReference>
<evidence type="ECO:0000256" key="1">
    <source>
        <dbReference type="ARBA" id="ARBA00003767"/>
    </source>
</evidence>
<dbReference type="InterPro" id="IPR013087">
    <property type="entry name" value="Znf_C2H2_type"/>
</dbReference>
<dbReference type="KEGG" id="csyr:103258358"/>
<keyword evidence="9" id="KW-0238">DNA-binding</keyword>
<evidence type="ECO:0000313" key="17">
    <source>
        <dbReference type="RefSeq" id="XP_008054219.1"/>
    </source>
</evidence>
<feature type="domain" description="C2H2-type" evidence="14">
    <location>
        <begin position="455"/>
        <end position="482"/>
    </location>
</feature>
<evidence type="ECO:0000256" key="10">
    <source>
        <dbReference type="ARBA" id="ARBA00023163"/>
    </source>
</evidence>
<dbReference type="Pfam" id="PF00096">
    <property type="entry name" value="zf-C2H2"/>
    <property type="match status" value="10"/>
</dbReference>
<protein>
    <recommendedName>
        <fullName evidence="12">Zinc finger protein 614</fullName>
    </recommendedName>
</protein>
<comment type="subcellular location">
    <subcellularLocation>
        <location evidence="2">Nucleus</location>
    </subcellularLocation>
</comment>
<dbReference type="OrthoDB" id="8117402at2759"/>
<dbReference type="PANTHER" id="PTHR24381">
    <property type="entry name" value="ZINC FINGER PROTEIN"/>
    <property type="match status" value="1"/>
</dbReference>
<gene>
    <name evidence="17" type="primary">ZNF614</name>
</gene>
<dbReference type="GO" id="GO:0008270">
    <property type="term" value="F:zinc ion binding"/>
    <property type="evidence" value="ECO:0007669"/>
    <property type="project" value="UniProtKB-KW"/>
</dbReference>
<keyword evidence="4" id="KW-0479">Metal-binding</keyword>
<dbReference type="FunFam" id="3.30.160.60:FF:002797">
    <property type="entry name" value="Zinc finger protein 613"/>
    <property type="match status" value="1"/>
</dbReference>
<comment type="similarity">
    <text evidence="3">Belongs to the krueppel C2H2-type zinc-finger protein family.</text>
</comment>
<feature type="domain" description="C2H2-type" evidence="14">
    <location>
        <begin position="427"/>
        <end position="454"/>
    </location>
</feature>
<feature type="domain" description="C2H2-type" evidence="14">
    <location>
        <begin position="511"/>
        <end position="538"/>
    </location>
</feature>
<dbReference type="PROSITE" id="PS00028">
    <property type="entry name" value="ZINC_FINGER_C2H2_1"/>
    <property type="match status" value="10"/>
</dbReference>
<dbReference type="PANTHER" id="PTHR24381:SF424">
    <property type="entry name" value="ZINC FINGER PROTEIN 432"/>
    <property type="match status" value="1"/>
</dbReference>
<dbReference type="Proteomes" id="UP000189704">
    <property type="component" value="Unplaced"/>
</dbReference>
<evidence type="ECO:0000259" key="14">
    <source>
        <dbReference type="PROSITE" id="PS50157"/>
    </source>
</evidence>
<dbReference type="CTD" id="80110"/>
<proteinExistence type="inferred from homology"/>
<dbReference type="PROSITE" id="PS50157">
    <property type="entry name" value="ZINC_FINGER_C2H2_2"/>
    <property type="match status" value="11"/>
</dbReference>
<dbReference type="FunFam" id="3.30.160.60:FF:003178">
    <property type="match status" value="2"/>
</dbReference>
<feature type="domain" description="C2H2-type" evidence="14">
    <location>
        <begin position="287"/>
        <end position="314"/>
    </location>
</feature>
<dbReference type="SMART" id="SM00355">
    <property type="entry name" value="ZnF_C2H2"/>
    <property type="match status" value="10"/>
</dbReference>
<feature type="domain" description="C2H2-type" evidence="14">
    <location>
        <begin position="315"/>
        <end position="342"/>
    </location>
</feature>
<evidence type="ECO:0000259" key="15">
    <source>
        <dbReference type="PROSITE" id="PS50805"/>
    </source>
</evidence>
<sequence length="583" mass="67316">MFEFQESLTLEDVAVEFTWEEWQLLDCFQKDLYRDVMLENYNHLVSLGYQDSKSDALSKLAQGQEPWIMEDKIQRRNCPGISKINHHLQEHSPKKTFLKSMQQFNEQNAFRNIVHLSKTHFPLVRNHDIFDLNIKTLKSSLSLVNQKKKQGLNNPIEFSKGEKTLQHGKHEHMCTKIKLPESTNCIATKFQLFKHHGTQKAEKPHSCIECEQTLLGKSKLIYYESTHTNHNPGSGQYEKLSRSIMFTQHWKTLTKDKTYITSEYRKESTVKDSLIAHQQTHTEEKSYVCSECGKGFTMKRYLIAHQRTHSGEKPYVCNECGKGFTVKSNLIVHQRTHTGEKPYICSECGKGFTMKRYLVVHQRTHTGEKPYICSECGKGFTVKSNLIVHQRSHTGEKSYICGECGKGFTVKRTLIIHQRTHTGEKSYICNECGKGFTTKRTLIIHQRTHTGEKPYECNECGKAFSQKICLIQHERCHTGKTPFVCAECGKSYSHKYGLITHQRIHTGEKPYECNECGKAFTTKSVLNVHQRTHTGERPYGCSDCEKAFSHLSNLVKHKKMHTREIGRLSQVENSINRESQLIT</sequence>
<evidence type="ECO:0000256" key="13">
    <source>
        <dbReference type="PROSITE-ProRule" id="PRU00042"/>
    </source>
</evidence>
<dbReference type="InterPro" id="IPR036236">
    <property type="entry name" value="Znf_C2H2_sf"/>
</dbReference>
<keyword evidence="16" id="KW-1185">Reference proteome</keyword>
<dbReference type="GO" id="GO:0000981">
    <property type="term" value="F:DNA-binding transcription factor activity, RNA polymerase II-specific"/>
    <property type="evidence" value="ECO:0007669"/>
    <property type="project" value="TreeGrafter"/>
</dbReference>
<dbReference type="FunFam" id="3.30.160.60:FF:000478">
    <property type="entry name" value="Zinc finger protein 133"/>
    <property type="match status" value="1"/>
</dbReference>
<dbReference type="GeneID" id="103258358"/>
<feature type="domain" description="KRAB" evidence="15">
    <location>
        <begin position="8"/>
        <end position="79"/>
    </location>
</feature>
<dbReference type="RefSeq" id="XP_008054219.1">
    <property type="nucleotide sequence ID" value="XM_008056028.1"/>
</dbReference>
<dbReference type="GO" id="GO:0000977">
    <property type="term" value="F:RNA polymerase II transcription regulatory region sequence-specific DNA binding"/>
    <property type="evidence" value="ECO:0007669"/>
    <property type="project" value="TreeGrafter"/>
</dbReference>
<feature type="domain" description="C2H2-type" evidence="14">
    <location>
        <begin position="343"/>
        <end position="370"/>
    </location>
</feature>
<name>A0A1U7T2A9_CARSF</name>
<evidence type="ECO:0000256" key="3">
    <source>
        <dbReference type="ARBA" id="ARBA00006991"/>
    </source>
</evidence>
<evidence type="ECO:0000313" key="16">
    <source>
        <dbReference type="Proteomes" id="UP000189704"/>
    </source>
</evidence>
<dbReference type="FunFam" id="3.30.160.60:FF:002343">
    <property type="entry name" value="Zinc finger protein 33A"/>
    <property type="match status" value="2"/>
</dbReference>
<keyword evidence="11" id="KW-0539">Nucleus</keyword>
<feature type="domain" description="C2H2-type" evidence="14">
    <location>
        <begin position="371"/>
        <end position="398"/>
    </location>
</feature>
<evidence type="ECO:0000256" key="11">
    <source>
        <dbReference type="ARBA" id="ARBA00023242"/>
    </source>
</evidence>
<dbReference type="FunFam" id="3.30.160.60:FF:000029">
    <property type="entry name" value="GLI family zinc finger 4"/>
    <property type="match status" value="1"/>
</dbReference>
<keyword evidence="5" id="KW-0677">Repeat</keyword>
<evidence type="ECO:0000256" key="5">
    <source>
        <dbReference type="ARBA" id="ARBA00022737"/>
    </source>
</evidence>
<accession>A0A1U7T2A9</accession>
<dbReference type="InterPro" id="IPR036051">
    <property type="entry name" value="KRAB_dom_sf"/>
</dbReference>